<accession>A0A7E4VCI7</accession>
<dbReference type="WBParaSite" id="Pan_g19324.t1">
    <property type="protein sequence ID" value="Pan_g19324.t1"/>
    <property type="gene ID" value="Pan_g19324"/>
</dbReference>
<dbReference type="AlphaFoldDB" id="A0A7E4VCI7"/>
<name>A0A7E4VCI7_PANRE</name>
<proteinExistence type="predicted"/>
<keyword evidence="1" id="KW-1185">Reference proteome</keyword>
<evidence type="ECO:0000313" key="1">
    <source>
        <dbReference type="Proteomes" id="UP000492821"/>
    </source>
</evidence>
<organism evidence="1 2">
    <name type="scientific">Panagrellus redivivus</name>
    <name type="common">Microworm</name>
    <dbReference type="NCBI Taxonomy" id="6233"/>
    <lineage>
        <taxon>Eukaryota</taxon>
        <taxon>Metazoa</taxon>
        <taxon>Ecdysozoa</taxon>
        <taxon>Nematoda</taxon>
        <taxon>Chromadorea</taxon>
        <taxon>Rhabditida</taxon>
        <taxon>Tylenchina</taxon>
        <taxon>Panagrolaimomorpha</taxon>
        <taxon>Panagrolaimoidea</taxon>
        <taxon>Panagrolaimidae</taxon>
        <taxon>Panagrellus</taxon>
    </lineage>
</organism>
<sequence length="82" mass="9431">MWRCGAALCTTTSDQLVNFLKTQKPGFRLVFDQLAADSYWYIDLMKGMKAQLPYVVGNQEMAVTHVTMKCWNPTDHCTFYLS</sequence>
<protein>
    <submittedName>
        <fullName evidence="2">GH10 domain-containing protein</fullName>
    </submittedName>
</protein>
<reference evidence="2" key="2">
    <citation type="submission" date="2020-10" db="UniProtKB">
        <authorList>
            <consortium name="WormBaseParasite"/>
        </authorList>
    </citation>
    <scope>IDENTIFICATION</scope>
</reference>
<reference evidence="1" key="1">
    <citation type="journal article" date="2013" name="Genetics">
        <title>The draft genome and transcriptome of Panagrellus redivivus are shaped by the harsh demands of a free-living lifestyle.</title>
        <authorList>
            <person name="Srinivasan J."/>
            <person name="Dillman A.R."/>
            <person name="Macchietto M.G."/>
            <person name="Heikkinen L."/>
            <person name="Lakso M."/>
            <person name="Fracchia K.M."/>
            <person name="Antoshechkin I."/>
            <person name="Mortazavi A."/>
            <person name="Wong G."/>
            <person name="Sternberg P.W."/>
        </authorList>
    </citation>
    <scope>NUCLEOTIDE SEQUENCE [LARGE SCALE GENOMIC DNA]</scope>
    <source>
        <strain evidence="1">MT8872</strain>
    </source>
</reference>
<evidence type="ECO:0000313" key="2">
    <source>
        <dbReference type="WBParaSite" id="Pan_g19324.t1"/>
    </source>
</evidence>
<dbReference type="Proteomes" id="UP000492821">
    <property type="component" value="Unassembled WGS sequence"/>
</dbReference>